<name>A0A1S2LEC2_9BACI</name>
<reference evidence="3" key="4">
    <citation type="submission" date="2020-10" db="EMBL/GenBank/DDBJ databases">
        <authorList>
            <person name="Bassil N.M."/>
            <person name="Lloyd J.R."/>
        </authorList>
    </citation>
    <scope>NUCLEOTIDE SEQUENCE</scope>
    <source>
        <strain evidence="3">NB2006</strain>
    </source>
</reference>
<dbReference type="RefSeq" id="WP_071318154.1">
    <property type="nucleotide sequence ID" value="NZ_CP063356.2"/>
</dbReference>
<organism evidence="2 4">
    <name type="scientific">Anaerobacillus isosaccharinicus</name>
    <dbReference type="NCBI Taxonomy" id="1532552"/>
    <lineage>
        <taxon>Bacteria</taxon>
        <taxon>Bacillati</taxon>
        <taxon>Bacillota</taxon>
        <taxon>Bacilli</taxon>
        <taxon>Bacillales</taxon>
        <taxon>Bacillaceae</taxon>
        <taxon>Anaerobacillus</taxon>
    </lineage>
</organism>
<dbReference type="AlphaFoldDB" id="A0A1S2LEC2"/>
<keyword evidence="1" id="KW-0812">Transmembrane</keyword>
<feature type="transmembrane region" description="Helical" evidence="1">
    <location>
        <begin position="156"/>
        <end position="178"/>
    </location>
</feature>
<reference evidence="3 4" key="2">
    <citation type="journal article" date="2017" name="Genome Announc.">
        <title>Draft Genome Sequences of Four Alkaliphilic Bacteria Belonging to the Anaerobacillus Genus.</title>
        <authorList>
            <person name="Bassil N.M."/>
            <person name="Lloyd J.R."/>
        </authorList>
    </citation>
    <scope>NUCLEOTIDE SEQUENCE [LARGE SCALE GENOMIC DNA]</scope>
    <source>
        <strain evidence="3 4">NB2006</strain>
    </source>
</reference>
<keyword evidence="4" id="KW-1185">Reference proteome</keyword>
<dbReference type="OrthoDB" id="2966394at2"/>
<keyword evidence="1" id="KW-1133">Transmembrane helix</keyword>
<dbReference type="EMBL" id="CP063356">
    <property type="protein sequence ID" value="QOY35759.1"/>
    <property type="molecule type" value="Genomic_DNA"/>
</dbReference>
<reference evidence="3 4" key="3">
    <citation type="journal article" date="2019" name="Int. J. Syst. Evol. Microbiol.">
        <title>Anaerobacillus isosaccharinicus sp. nov., an alkaliphilic bacterium which degrades isosaccharinic acid.</title>
        <authorList>
            <person name="Bassil N.M."/>
            <person name="Lloyd J.R."/>
        </authorList>
    </citation>
    <scope>NUCLEOTIDE SEQUENCE [LARGE SCALE GENOMIC DNA]</scope>
    <source>
        <strain evidence="3 4">NB2006</strain>
    </source>
</reference>
<dbReference type="EMBL" id="LQXD01000146">
    <property type="protein sequence ID" value="OIJ10674.1"/>
    <property type="molecule type" value="Genomic_DNA"/>
</dbReference>
<proteinExistence type="predicted"/>
<evidence type="ECO:0000256" key="1">
    <source>
        <dbReference type="SAM" id="Phobius"/>
    </source>
</evidence>
<feature type="transmembrane region" description="Helical" evidence="1">
    <location>
        <begin position="225"/>
        <end position="248"/>
    </location>
</feature>
<protein>
    <submittedName>
        <fullName evidence="2">Uncharacterized protein</fullName>
    </submittedName>
</protein>
<keyword evidence="1" id="KW-0472">Membrane</keyword>
<sequence>MNVIWYSIKSIFFALIVAYISLVATLLSHTVAMFFGLGQPDHTNFIESLKGVLPFFLVTAVIAIVIGELFKKLQQSNVERFFCIFLYHYYFFYGLKMLEAFLSGHDLMLGYELITQILPAVSFSFLVTVLWKPKIKGKPFIEQLRYYFRNTSFQRWAMKFLIGWLIFLPVCYLTNWLISPFIEPFDVSFTYPISNRLSIKLISGLLFVITILPIFIRWNESKTSILFWIGFPIFLQIAVYPAVVEFWLPMTVRFPNLIQYTVISFVMSIFFVQLFYVLRDDEVIDDQFKWMY</sequence>
<evidence type="ECO:0000313" key="3">
    <source>
        <dbReference type="EMBL" id="QOY35759.1"/>
    </source>
</evidence>
<feature type="transmembrane region" description="Helical" evidence="1">
    <location>
        <begin position="260"/>
        <end position="278"/>
    </location>
</feature>
<feature type="transmembrane region" description="Helical" evidence="1">
    <location>
        <begin position="52"/>
        <end position="70"/>
    </location>
</feature>
<evidence type="ECO:0000313" key="4">
    <source>
        <dbReference type="Proteomes" id="UP000180175"/>
    </source>
</evidence>
<feature type="transmembrane region" description="Helical" evidence="1">
    <location>
        <begin position="198"/>
        <end position="218"/>
    </location>
</feature>
<gene>
    <name evidence="3" type="ORF">AWH56_024385</name>
    <name evidence="2" type="ORF">AWH56_16785</name>
</gene>
<feature type="transmembrane region" description="Helical" evidence="1">
    <location>
        <begin position="77"/>
        <end position="93"/>
    </location>
</feature>
<evidence type="ECO:0000313" key="2">
    <source>
        <dbReference type="EMBL" id="OIJ10674.1"/>
    </source>
</evidence>
<reference evidence="2 4" key="1">
    <citation type="submission" date="2016-10" db="EMBL/GenBank/DDBJ databases">
        <title>Draft genome sequences of four alkaliphilic bacteria belonging to the Anaerobacillus genus.</title>
        <authorList>
            <person name="Bassil N.M."/>
            <person name="Lloyd J.R."/>
        </authorList>
    </citation>
    <scope>NUCLEOTIDE SEQUENCE [LARGE SCALE GENOMIC DNA]</scope>
    <source>
        <strain evidence="2 4">NB2006</strain>
    </source>
</reference>
<accession>A0A1S2LEC2</accession>
<dbReference type="Proteomes" id="UP000180175">
    <property type="component" value="Chromosome"/>
</dbReference>
<feature type="transmembrane region" description="Helical" evidence="1">
    <location>
        <begin position="113"/>
        <end position="131"/>
    </location>
</feature>
<dbReference type="KEGG" id="aia:AWH56_024385"/>
<feature type="transmembrane region" description="Helical" evidence="1">
    <location>
        <begin position="12"/>
        <end position="32"/>
    </location>
</feature>